<dbReference type="OrthoDB" id="7004774at2"/>
<name>A0A433KF84_9GAMM</name>
<proteinExistence type="predicted"/>
<dbReference type="RefSeq" id="WP_126949095.1">
    <property type="nucleotide sequence ID" value="NZ_RZHG01000030.1"/>
</dbReference>
<dbReference type="Proteomes" id="UP000287336">
    <property type="component" value="Unassembled WGS sequence"/>
</dbReference>
<protein>
    <submittedName>
        <fullName evidence="1">Uncharacterized protein</fullName>
    </submittedName>
</protein>
<organism evidence="1 2">
    <name type="scientific">Vreelandella andesensis</name>
    <dbReference type="NCBI Taxonomy" id="447567"/>
    <lineage>
        <taxon>Bacteria</taxon>
        <taxon>Pseudomonadati</taxon>
        <taxon>Pseudomonadota</taxon>
        <taxon>Gammaproteobacteria</taxon>
        <taxon>Oceanospirillales</taxon>
        <taxon>Halomonadaceae</taxon>
        <taxon>Vreelandella</taxon>
    </lineage>
</organism>
<dbReference type="AlphaFoldDB" id="A0A433KF84"/>
<keyword evidence="2" id="KW-1185">Reference proteome</keyword>
<dbReference type="EMBL" id="RZHG01000030">
    <property type="protein sequence ID" value="RUR26811.1"/>
    <property type="molecule type" value="Genomic_DNA"/>
</dbReference>
<evidence type="ECO:0000313" key="1">
    <source>
        <dbReference type="EMBL" id="RUR26811.1"/>
    </source>
</evidence>
<sequence length="158" mass="18251">MTVAQHFPVQGWSLGLTVDRFMQSDFQDGDLVSHDWLRWALDINDQAVRENEFILLERMDALKTTLLHDHQIALQNVRGRGYRLVPPSEQARYAAEEVSRYMSKGLRKANSLLTHTRLNQLDTDERRRHTDTEIRVAALSGMVEKGNRDVFALFKASQ</sequence>
<evidence type="ECO:0000313" key="2">
    <source>
        <dbReference type="Proteomes" id="UP000287336"/>
    </source>
</evidence>
<accession>A0A433KF84</accession>
<comment type="caution">
    <text evidence="1">The sequence shown here is derived from an EMBL/GenBank/DDBJ whole genome shotgun (WGS) entry which is preliminary data.</text>
</comment>
<reference evidence="1 2" key="1">
    <citation type="submission" date="2018-12" db="EMBL/GenBank/DDBJ databases">
        <title>three novel Halomonas strain isolated from plants.</title>
        <authorList>
            <person name="Sun C."/>
        </authorList>
    </citation>
    <scope>NUCLEOTIDE SEQUENCE [LARGE SCALE GENOMIC DNA]</scope>
    <source>
        <strain evidence="1 2">DSM 19434</strain>
    </source>
</reference>
<gene>
    <name evidence="1" type="ORF">ELY33_17030</name>
</gene>